<dbReference type="CDD" id="cd03301">
    <property type="entry name" value="ABC_MalK_N"/>
    <property type="match status" value="1"/>
</dbReference>
<dbReference type="SUPFAM" id="SSF52540">
    <property type="entry name" value="P-loop containing nucleoside triphosphate hydrolases"/>
    <property type="match status" value="1"/>
</dbReference>
<evidence type="ECO:0000256" key="1">
    <source>
        <dbReference type="ARBA" id="ARBA00022448"/>
    </source>
</evidence>
<dbReference type="GO" id="GO:0008643">
    <property type="term" value="P:carbohydrate transport"/>
    <property type="evidence" value="ECO:0007669"/>
    <property type="project" value="InterPro"/>
</dbReference>
<keyword evidence="5" id="KW-0762">Sugar transport</keyword>
<protein>
    <submittedName>
        <fullName evidence="5">ATPase component of ABC-type sugar transporter</fullName>
    </submittedName>
</protein>
<evidence type="ECO:0000256" key="2">
    <source>
        <dbReference type="ARBA" id="ARBA00022741"/>
    </source>
</evidence>
<dbReference type="Proteomes" id="UP000002791">
    <property type="component" value="Chromosome"/>
</dbReference>
<dbReference type="InterPro" id="IPR015855">
    <property type="entry name" value="ABC_transpr_MalK-like"/>
</dbReference>
<evidence type="ECO:0000256" key="3">
    <source>
        <dbReference type="ARBA" id="ARBA00022840"/>
    </source>
</evidence>
<dbReference type="Gene3D" id="3.40.50.300">
    <property type="entry name" value="P-loop containing nucleotide triphosphate hydrolases"/>
    <property type="match status" value="1"/>
</dbReference>
<dbReference type="InterPro" id="IPR008995">
    <property type="entry name" value="Mo/tungstate-bd_C_term_dom"/>
</dbReference>
<dbReference type="Gene3D" id="2.40.50.140">
    <property type="entry name" value="Nucleic acid-binding proteins"/>
    <property type="match status" value="1"/>
</dbReference>
<dbReference type="InterPro" id="IPR047641">
    <property type="entry name" value="ABC_transpr_MalK/UgpC-like"/>
</dbReference>
<dbReference type="OrthoDB" id="9802264at2"/>
<dbReference type="STRING" id="882082.SaccyDRAFT_4596"/>
<dbReference type="PROSITE" id="PS50893">
    <property type="entry name" value="ABC_TRANSPORTER_2"/>
    <property type="match status" value="1"/>
</dbReference>
<accession>H5XRE4</accession>
<dbReference type="PROSITE" id="PS00211">
    <property type="entry name" value="ABC_TRANSPORTER_1"/>
    <property type="match status" value="1"/>
</dbReference>
<name>H5XRE4_9PSEU</name>
<dbReference type="PANTHER" id="PTHR43875:SF1">
    <property type="entry name" value="OSMOPROTECTIVE COMPOUNDS UPTAKE ATP-BINDING PROTEIN GGTA"/>
    <property type="match status" value="1"/>
</dbReference>
<dbReference type="InterPro" id="IPR027417">
    <property type="entry name" value="P-loop_NTPase"/>
</dbReference>
<dbReference type="InterPro" id="IPR003593">
    <property type="entry name" value="AAA+_ATPase"/>
</dbReference>
<dbReference type="eggNOG" id="COG3842">
    <property type="taxonomic scope" value="Bacteria"/>
</dbReference>
<organism evidence="5 6">
    <name type="scientific">Saccharomonospora cyanea NA-134</name>
    <dbReference type="NCBI Taxonomy" id="882082"/>
    <lineage>
        <taxon>Bacteria</taxon>
        <taxon>Bacillati</taxon>
        <taxon>Actinomycetota</taxon>
        <taxon>Actinomycetes</taxon>
        <taxon>Pseudonocardiales</taxon>
        <taxon>Pseudonocardiaceae</taxon>
        <taxon>Saccharomonospora</taxon>
    </lineage>
</organism>
<evidence type="ECO:0000313" key="6">
    <source>
        <dbReference type="Proteomes" id="UP000002791"/>
    </source>
</evidence>
<dbReference type="Pfam" id="PF17912">
    <property type="entry name" value="OB_MalK"/>
    <property type="match status" value="1"/>
</dbReference>
<reference evidence="5 6" key="1">
    <citation type="submission" date="2011-11" db="EMBL/GenBank/DDBJ databases">
        <title>The Noncontiguous Finished sequence of Saccharomonospora cyanea NA-134.</title>
        <authorList>
            <consortium name="US DOE Joint Genome Institute"/>
            <person name="Lucas S."/>
            <person name="Han J."/>
            <person name="Lapidus A."/>
            <person name="Cheng J.-F."/>
            <person name="Goodwin L."/>
            <person name="Pitluck S."/>
            <person name="Peters L."/>
            <person name="Ovchinnikova G."/>
            <person name="Lu M."/>
            <person name="Detter J.C."/>
            <person name="Han C."/>
            <person name="Tapia R."/>
            <person name="Land M."/>
            <person name="Hauser L."/>
            <person name="Kyrpides N."/>
            <person name="Ivanova N."/>
            <person name="Pagani I."/>
            <person name="Brambilla E.-M."/>
            <person name="Klenk H.-P."/>
            <person name="Woyke T."/>
        </authorList>
    </citation>
    <scope>NUCLEOTIDE SEQUENCE [LARGE SCALE GENOMIC DNA]</scope>
    <source>
        <strain evidence="5 6">NA-134</strain>
    </source>
</reference>
<dbReference type="GO" id="GO:0016887">
    <property type="term" value="F:ATP hydrolysis activity"/>
    <property type="evidence" value="ECO:0007669"/>
    <property type="project" value="InterPro"/>
</dbReference>
<keyword evidence="6" id="KW-1185">Reference proteome</keyword>
<dbReference type="GO" id="GO:0055052">
    <property type="term" value="C:ATP-binding cassette (ABC) transporter complex, substrate-binding subunit-containing"/>
    <property type="evidence" value="ECO:0007669"/>
    <property type="project" value="TreeGrafter"/>
</dbReference>
<keyword evidence="2" id="KW-0547">Nucleotide-binding</keyword>
<keyword evidence="1" id="KW-0813">Transport</keyword>
<feature type="domain" description="ABC transporter" evidence="4">
    <location>
        <begin position="4"/>
        <end position="236"/>
    </location>
</feature>
<dbReference type="GO" id="GO:0005524">
    <property type="term" value="F:ATP binding"/>
    <property type="evidence" value="ECO:0007669"/>
    <property type="project" value="UniProtKB-KW"/>
</dbReference>
<keyword evidence="3" id="KW-0067">ATP-binding</keyword>
<gene>
    <name evidence="5" type="ORF">SaccyDRAFT_4596</name>
</gene>
<proteinExistence type="predicted"/>
<dbReference type="InterPro" id="IPR017871">
    <property type="entry name" value="ABC_transporter-like_CS"/>
</dbReference>
<dbReference type="GO" id="GO:0140359">
    <property type="term" value="F:ABC-type transporter activity"/>
    <property type="evidence" value="ECO:0007669"/>
    <property type="project" value="InterPro"/>
</dbReference>
<dbReference type="RefSeq" id="WP_005459673.1">
    <property type="nucleotide sequence ID" value="NZ_CM001440.1"/>
</dbReference>
<dbReference type="InterPro" id="IPR040582">
    <property type="entry name" value="OB_MalK-like"/>
</dbReference>
<evidence type="ECO:0000313" key="5">
    <source>
        <dbReference type="EMBL" id="EHR63404.1"/>
    </source>
</evidence>
<dbReference type="Pfam" id="PF00005">
    <property type="entry name" value="ABC_tran"/>
    <property type="match status" value="1"/>
</dbReference>
<sequence length="366" mass="39085">MAEVILKDLVKTYPGNDSRATDEVSLTVADGEFMVLLGPSGCGKTTLLRMVAGLELPDSGQIVIGDRDVTYAEPRRRNLSMVFQSYAVFPNKSVADNIGFGLRVRGVPADEVRRKVAWAADLLQLTPYLDRYPAKLSGGQRQRVAVARAIVMDADVLLMDEPLSNLDALLRLSFRAELKKLVGELGTTTLYVTHDQVEALSLGDRVAVMREGSVVQCDAPTAVYDDPADTFVGGFLGSPPMNFLTGMVERDAGGGLAVDLGGQSLPLPPSLASYAGRALTLGIRPETIAVDGLGTADGEAAVRGILQVLEPLGSAVLLTTEVCGQTVKVQAPASFRAEVGTELRLRLPASQCRWYDPETGLLLEAR</sequence>
<dbReference type="AlphaFoldDB" id="H5XRE4"/>
<dbReference type="SUPFAM" id="SSF50331">
    <property type="entry name" value="MOP-like"/>
    <property type="match status" value="1"/>
</dbReference>
<evidence type="ECO:0000259" key="4">
    <source>
        <dbReference type="PROSITE" id="PS50893"/>
    </source>
</evidence>
<dbReference type="EMBL" id="CM001440">
    <property type="protein sequence ID" value="EHR63404.1"/>
    <property type="molecule type" value="Genomic_DNA"/>
</dbReference>
<dbReference type="HOGENOM" id="CLU_000604_1_1_11"/>
<dbReference type="PANTHER" id="PTHR43875">
    <property type="entry name" value="MALTODEXTRIN IMPORT ATP-BINDING PROTEIN MSMX"/>
    <property type="match status" value="1"/>
</dbReference>
<dbReference type="FunFam" id="3.40.50.300:FF:000042">
    <property type="entry name" value="Maltose/maltodextrin ABC transporter, ATP-binding protein"/>
    <property type="match status" value="1"/>
</dbReference>
<dbReference type="InterPro" id="IPR012340">
    <property type="entry name" value="NA-bd_OB-fold"/>
</dbReference>
<dbReference type="InterPro" id="IPR003439">
    <property type="entry name" value="ABC_transporter-like_ATP-bd"/>
</dbReference>
<dbReference type="SMART" id="SM00382">
    <property type="entry name" value="AAA"/>
    <property type="match status" value="1"/>
</dbReference>
<dbReference type="Gene3D" id="2.40.50.100">
    <property type="match status" value="1"/>
</dbReference>